<dbReference type="GO" id="GO:0003824">
    <property type="term" value="F:catalytic activity"/>
    <property type="evidence" value="ECO:0007669"/>
    <property type="project" value="InterPro"/>
</dbReference>
<dbReference type="EMBL" id="CP130318">
    <property type="protein sequence ID" value="WNQ12466.1"/>
    <property type="molecule type" value="Genomic_DNA"/>
</dbReference>
<dbReference type="Pfam" id="PF03473">
    <property type="entry name" value="MOSC"/>
    <property type="match status" value="1"/>
</dbReference>
<accession>A0AA96LIA4</accession>
<reference evidence="2 3" key="1">
    <citation type="submission" date="2022-02" db="EMBL/GenBank/DDBJ databases">
        <title>Paenibacillus sp. MBLB1776 Whole Genome Shotgun Sequencing.</title>
        <authorList>
            <person name="Hwang C.Y."/>
            <person name="Cho E.-S."/>
            <person name="Seo M.-J."/>
        </authorList>
    </citation>
    <scope>NUCLEOTIDE SEQUENCE [LARGE SCALE GENOMIC DNA]</scope>
    <source>
        <strain evidence="2 3">MBLB1776</strain>
    </source>
</reference>
<dbReference type="InterPro" id="IPR052353">
    <property type="entry name" value="Benzoxazolinone_Detox_Enz"/>
</dbReference>
<name>A0AA96LIA4_9BACL</name>
<dbReference type="PANTHER" id="PTHR30212">
    <property type="entry name" value="PROTEIN YIIM"/>
    <property type="match status" value="1"/>
</dbReference>
<dbReference type="InterPro" id="IPR005302">
    <property type="entry name" value="MoCF_Sase_C"/>
</dbReference>
<dbReference type="PANTHER" id="PTHR30212:SF2">
    <property type="entry name" value="PROTEIN YIIM"/>
    <property type="match status" value="1"/>
</dbReference>
<dbReference type="KEGG" id="paun:MJA45_05375"/>
<dbReference type="SUPFAM" id="SSF50800">
    <property type="entry name" value="PK beta-barrel domain-like"/>
    <property type="match status" value="1"/>
</dbReference>
<dbReference type="RefSeq" id="WP_315606243.1">
    <property type="nucleotide sequence ID" value="NZ_CP130318.1"/>
</dbReference>
<proteinExistence type="predicted"/>
<dbReference type="Proteomes" id="UP001305702">
    <property type="component" value="Chromosome"/>
</dbReference>
<feature type="domain" description="MOSC" evidence="1">
    <location>
        <begin position="32"/>
        <end position="166"/>
    </location>
</feature>
<sequence>MPRQGIIESLQVGKPAAMRYGRQELYTGINKEAVPGPLFLNELNLEGDGQGDLKHHGGPDKAVCVYPYEHYAYWEKELNRKLEYGAFGENVTASGLTESDVCLGDTYRLGRALVQVSQPRQPCFKLARKHDVPDLAQRVQLTGLTGYYFRVLEKGEVSPGDAIMLVDRHPLQVTVEAANRIAYHEPDNREGLLQLLEVKELSKSWREWLRPRLEARDR</sequence>
<dbReference type="InterPro" id="IPR011037">
    <property type="entry name" value="Pyrv_Knase-like_insert_dom_sf"/>
</dbReference>
<dbReference type="AlphaFoldDB" id="A0AA96LIA4"/>
<protein>
    <submittedName>
        <fullName evidence="2">MOSC domain-containing protein</fullName>
    </submittedName>
</protein>
<dbReference type="GO" id="GO:0030170">
    <property type="term" value="F:pyridoxal phosphate binding"/>
    <property type="evidence" value="ECO:0007669"/>
    <property type="project" value="InterPro"/>
</dbReference>
<evidence type="ECO:0000313" key="2">
    <source>
        <dbReference type="EMBL" id="WNQ12466.1"/>
    </source>
</evidence>
<organism evidence="2 3">
    <name type="scientific">Paenibacillus aurantius</name>
    <dbReference type="NCBI Taxonomy" id="2918900"/>
    <lineage>
        <taxon>Bacteria</taxon>
        <taxon>Bacillati</taxon>
        <taxon>Bacillota</taxon>
        <taxon>Bacilli</taxon>
        <taxon>Bacillales</taxon>
        <taxon>Paenibacillaceae</taxon>
        <taxon>Paenibacillus</taxon>
    </lineage>
</organism>
<dbReference type="Gene3D" id="2.40.33.20">
    <property type="entry name" value="PK beta-barrel domain-like"/>
    <property type="match status" value="1"/>
</dbReference>
<dbReference type="GO" id="GO:0030151">
    <property type="term" value="F:molybdenum ion binding"/>
    <property type="evidence" value="ECO:0007669"/>
    <property type="project" value="InterPro"/>
</dbReference>
<dbReference type="Pfam" id="PF03475">
    <property type="entry name" value="YiiM_3-alpha"/>
    <property type="match status" value="1"/>
</dbReference>
<dbReference type="InterPro" id="IPR005163">
    <property type="entry name" value="Tri_helical_YiiM-like"/>
</dbReference>
<gene>
    <name evidence="2" type="ORF">MJA45_05375</name>
</gene>
<dbReference type="PROSITE" id="PS51340">
    <property type="entry name" value="MOSC"/>
    <property type="match status" value="1"/>
</dbReference>
<evidence type="ECO:0000313" key="3">
    <source>
        <dbReference type="Proteomes" id="UP001305702"/>
    </source>
</evidence>
<keyword evidence="3" id="KW-1185">Reference proteome</keyword>
<evidence type="ECO:0000259" key="1">
    <source>
        <dbReference type="PROSITE" id="PS51340"/>
    </source>
</evidence>